<organism evidence="2 3">
    <name type="scientific">Limosilactobacillus reuteri</name>
    <name type="common">Lactobacillus reuteri</name>
    <dbReference type="NCBI Taxonomy" id="1598"/>
    <lineage>
        <taxon>Bacteria</taxon>
        <taxon>Bacillati</taxon>
        <taxon>Bacillota</taxon>
        <taxon>Bacilli</taxon>
        <taxon>Lactobacillales</taxon>
        <taxon>Lactobacillaceae</taxon>
        <taxon>Limosilactobacillus</taxon>
    </lineage>
</organism>
<feature type="transmembrane region" description="Helical" evidence="1">
    <location>
        <begin position="6"/>
        <end position="23"/>
    </location>
</feature>
<dbReference type="EMBL" id="WJMX01000034">
    <property type="protein sequence ID" value="MRH81136.1"/>
    <property type="molecule type" value="Genomic_DNA"/>
</dbReference>
<proteinExistence type="predicted"/>
<dbReference type="AlphaFoldDB" id="A0A1C1ZAJ0"/>
<reference evidence="2 3" key="1">
    <citation type="submission" date="2019-11" db="EMBL/GenBank/DDBJ databases">
        <title>Draft genome sequence of 12 host-associated Lactobacillus reuteri rodent strains.</title>
        <authorList>
            <person name="Zhang S."/>
            <person name="Ozcam M."/>
            <person name="Van Pijkeren J.P."/>
        </authorList>
    </citation>
    <scope>NUCLEOTIDE SEQUENCE [LARGE SCALE GENOMIC DNA]</scope>
    <source>
        <strain evidence="2 3">CR</strain>
    </source>
</reference>
<name>A0A1C1ZAJ0_LIMRT</name>
<sequence>MIVTWSISILTVIINFGLTVVLYHKSSKLKKEQADKDNQYKNWNQTFSEYKLQIEQVQNRLNNISTIKPYFSLKFGDIEQQHGDYVMNIDLYNIGNGSAVNVRVDDNGNGLQGYIISNDKNKFILMGPPSITQNIVAKRDKTSLKICSKVSGYDLQKCDTGKITFNVKYQDLMNREFKQSFSFYWIFNYSGSKTLKFTDYINNGIPEEVSD</sequence>
<keyword evidence="1" id="KW-1133">Transmembrane helix</keyword>
<evidence type="ECO:0000313" key="2">
    <source>
        <dbReference type="EMBL" id="MRH81136.1"/>
    </source>
</evidence>
<dbReference type="RefSeq" id="WP_065867770.1">
    <property type="nucleotide sequence ID" value="NZ_JAJAOY010000177.1"/>
</dbReference>
<keyword evidence="1" id="KW-0472">Membrane</keyword>
<dbReference type="Proteomes" id="UP000470878">
    <property type="component" value="Unassembled WGS sequence"/>
</dbReference>
<evidence type="ECO:0000313" key="3">
    <source>
        <dbReference type="Proteomes" id="UP000470878"/>
    </source>
</evidence>
<keyword evidence="1" id="KW-0812">Transmembrane</keyword>
<gene>
    <name evidence="2" type="ORF">GIX77_10360</name>
</gene>
<comment type="caution">
    <text evidence="2">The sequence shown here is derived from an EMBL/GenBank/DDBJ whole genome shotgun (WGS) entry which is preliminary data.</text>
</comment>
<evidence type="ECO:0000256" key="1">
    <source>
        <dbReference type="SAM" id="Phobius"/>
    </source>
</evidence>
<accession>A0A1C1ZAJ0</accession>
<protein>
    <submittedName>
        <fullName evidence="2">Uncharacterized protein</fullName>
    </submittedName>
</protein>